<comment type="caution">
    <text evidence="2">The sequence shown here is derived from an EMBL/GenBank/DDBJ whole genome shotgun (WGS) entry which is preliminary data.</text>
</comment>
<name>A0A177F361_9EURO</name>
<evidence type="ECO:0008006" key="4">
    <source>
        <dbReference type="Google" id="ProtNLM"/>
    </source>
</evidence>
<evidence type="ECO:0000313" key="3">
    <source>
        <dbReference type="Proteomes" id="UP000077002"/>
    </source>
</evidence>
<evidence type="ECO:0000256" key="1">
    <source>
        <dbReference type="SAM" id="SignalP"/>
    </source>
</evidence>
<dbReference type="InterPro" id="IPR024079">
    <property type="entry name" value="MetalloPept_cat_dom_sf"/>
</dbReference>
<evidence type="ECO:0000313" key="2">
    <source>
        <dbReference type="EMBL" id="OAG38266.1"/>
    </source>
</evidence>
<proteinExistence type="predicted"/>
<dbReference type="RefSeq" id="XP_022510218.1">
    <property type="nucleotide sequence ID" value="XM_022657447.1"/>
</dbReference>
<keyword evidence="1" id="KW-0732">Signal</keyword>
<dbReference type="EMBL" id="LVKK01000058">
    <property type="protein sequence ID" value="OAG38266.1"/>
    <property type="molecule type" value="Genomic_DNA"/>
</dbReference>
<feature type="chain" id="PRO_5008060844" description="Lysine-specific metallo-endopeptidase domain-containing protein" evidence="1">
    <location>
        <begin position="18"/>
        <end position="321"/>
    </location>
</feature>
<dbReference type="Gene3D" id="3.40.390.10">
    <property type="entry name" value="Collagenase (Catalytic Domain)"/>
    <property type="match status" value="1"/>
</dbReference>
<dbReference type="OrthoDB" id="4138657at2759"/>
<accession>A0A177F361</accession>
<dbReference type="AlphaFoldDB" id="A0A177F361"/>
<organism evidence="2 3">
    <name type="scientific">Fonsecaea monophora</name>
    <dbReference type="NCBI Taxonomy" id="254056"/>
    <lineage>
        <taxon>Eukaryota</taxon>
        <taxon>Fungi</taxon>
        <taxon>Dikarya</taxon>
        <taxon>Ascomycota</taxon>
        <taxon>Pezizomycotina</taxon>
        <taxon>Eurotiomycetes</taxon>
        <taxon>Chaetothyriomycetidae</taxon>
        <taxon>Chaetothyriales</taxon>
        <taxon>Herpotrichiellaceae</taxon>
        <taxon>Fonsecaea</taxon>
    </lineage>
</organism>
<keyword evidence="3" id="KW-1185">Reference proteome</keyword>
<dbReference type="Proteomes" id="UP000077002">
    <property type="component" value="Unassembled WGS sequence"/>
</dbReference>
<protein>
    <recommendedName>
        <fullName evidence="4">Lysine-specific metallo-endopeptidase domain-containing protein</fullName>
    </recommendedName>
</protein>
<dbReference type="GeneID" id="34602646"/>
<reference evidence="2 3" key="1">
    <citation type="submission" date="2016-03" db="EMBL/GenBank/DDBJ databases">
        <title>Draft genome sequence of the Fonsecaea monophora CBS 269.37.</title>
        <authorList>
            <person name="Bombassaro A."/>
            <person name="Vinicius W.A."/>
            <person name="De Hoog S."/>
            <person name="Sun J."/>
            <person name="Souza E.M."/>
            <person name="Raittz R.T."/>
            <person name="Costa F."/>
            <person name="Leao A.C."/>
            <person name="Tadra-Sfeir M.Z."/>
            <person name="Baura V."/>
            <person name="Balsanelli E."/>
            <person name="Pedrosa F.O."/>
            <person name="Moreno L.F."/>
            <person name="Steffens M.B."/>
            <person name="Xi L."/>
            <person name="Bocca A.L."/>
            <person name="Felipe M.S."/>
            <person name="Teixeira M."/>
            <person name="Telles Filho F.Q."/>
            <person name="Azevedo C.M."/>
            <person name="Gomes R."/>
            <person name="Vicente V.A."/>
        </authorList>
    </citation>
    <scope>NUCLEOTIDE SEQUENCE [LARGE SCALE GENOMIC DNA]</scope>
    <source>
        <strain evidence="2 3">CBS 269.37</strain>
    </source>
</reference>
<feature type="signal peptide" evidence="1">
    <location>
        <begin position="1"/>
        <end position="17"/>
    </location>
</feature>
<sequence length="321" mass="35835">MASRLLLSLAIALFTLAMLGTQLEDTLVNIPPEIAYRMQVAVDDCVALATFVSVTFDECDPVYLRFFPHDDAAFVQQVFRRIANIPPNVVLGPSDFAGIMQHRAAIGLDPRLVDLVITYGNHPQGQIQDCGTDEDPEAFFALLNSGQPSVSICPQAFERYPDLMEILDPPAWARDAQGHPDPGFGCDGLGDHDSELMWCVGAILLHEILHYPDLFNDIPQFDKLINFRGPRRSIGDFSGPSPPNGYGPYYSRVLQFLSAVRPGDYGPHEAINNADSYATYALSVWWRWRCQRSFRESVTSMDAWLRDPPPRPFPPPPSVQQ</sequence>
<gene>
    <name evidence="2" type="ORF">AYO21_07492</name>
</gene>
<dbReference type="GO" id="GO:0008237">
    <property type="term" value="F:metallopeptidase activity"/>
    <property type="evidence" value="ECO:0007669"/>
    <property type="project" value="InterPro"/>
</dbReference>